<evidence type="ECO:0000313" key="2">
    <source>
        <dbReference type="Proteomes" id="UP000216004"/>
    </source>
</evidence>
<gene>
    <name evidence="1" type="ORF">BOCO_0974</name>
</gene>
<sequence>MKRPIDQELHLDPRKLPAQVFNRIVRRPFTRKNQKIEAEKAWYSFGKPGRDPSGLSSVIDRLAVQDGWTPHLKIAQLQDHWDQIVGPAIAQHSRVLSYEQGRLVIQARTTVWATQLTYLVPQLKGKITDRIRMPVDEIVVTGPRNYQFSQGPYTRANKGRAGRYNRS</sequence>
<dbReference type="InterPro" id="IPR007922">
    <property type="entry name" value="DciA-like"/>
</dbReference>
<accession>A0A261EQN7</accession>
<reference evidence="1 2" key="1">
    <citation type="journal article" date="2017" name="BMC Genomics">
        <title>Comparative genomic and phylogenomic analyses of the Bifidobacteriaceae family.</title>
        <authorList>
            <person name="Lugli G.A."/>
            <person name="Milani C."/>
            <person name="Turroni F."/>
            <person name="Duranti S."/>
            <person name="Mancabelli L."/>
            <person name="Mangifesta M."/>
            <person name="Ferrario C."/>
            <person name="Modesto M."/>
            <person name="Mattarelli P."/>
            <person name="Jiri K."/>
            <person name="van Sinderen D."/>
            <person name="Ventura M."/>
        </authorList>
    </citation>
    <scope>NUCLEOTIDE SEQUENCE [LARGE SCALE GENOMIC DNA]</scope>
    <source>
        <strain evidence="1 2">DSM 22924</strain>
    </source>
</reference>
<dbReference type="EMBL" id="MWWS01000005">
    <property type="protein sequence ID" value="OZG49165.1"/>
    <property type="molecule type" value="Genomic_DNA"/>
</dbReference>
<dbReference type="RefSeq" id="WP_094722998.1">
    <property type="nucleotide sequence ID" value="NZ_MWWS01000005.1"/>
</dbReference>
<dbReference type="Pfam" id="PF05258">
    <property type="entry name" value="DciA"/>
    <property type="match status" value="1"/>
</dbReference>
<dbReference type="OrthoDB" id="5516926at2"/>
<evidence type="ECO:0008006" key="3">
    <source>
        <dbReference type="Google" id="ProtNLM"/>
    </source>
</evidence>
<evidence type="ECO:0000313" key="1">
    <source>
        <dbReference type="EMBL" id="OZG49165.1"/>
    </source>
</evidence>
<dbReference type="PANTHER" id="PTHR36456">
    <property type="entry name" value="UPF0232 PROTEIN SCO3875"/>
    <property type="match status" value="1"/>
</dbReference>
<proteinExistence type="predicted"/>
<protein>
    <recommendedName>
        <fullName evidence="3">DUF721 domain-containing protein</fullName>
    </recommendedName>
</protein>
<comment type="caution">
    <text evidence="1">The sequence shown here is derived from an EMBL/GenBank/DDBJ whole genome shotgun (WGS) entry which is preliminary data.</text>
</comment>
<name>A0A261EQN7_9BIFI</name>
<dbReference type="Proteomes" id="UP000216004">
    <property type="component" value="Unassembled WGS sequence"/>
</dbReference>
<keyword evidence="2" id="KW-1185">Reference proteome</keyword>
<dbReference type="AlphaFoldDB" id="A0A261EQN7"/>
<organism evidence="1 2">
    <name type="scientific">Bombiscardovia coagulans</name>
    <dbReference type="NCBI Taxonomy" id="686666"/>
    <lineage>
        <taxon>Bacteria</taxon>
        <taxon>Bacillati</taxon>
        <taxon>Actinomycetota</taxon>
        <taxon>Actinomycetes</taxon>
        <taxon>Bifidobacteriales</taxon>
        <taxon>Bifidobacteriaceae</taxon>
        <taxon>Bombiscardovia</taxon>
    </lineage>
</organism>
<dbReference type="PANTHER" id="PTHR36456:SF1">
    <property type="entry name" value="UPF0232 PROTEIN SCO3875"/>
    <property type="match status" value="1"/>
</dbReference>